<dbReference type="Proteomes" id="UP000001876">
    <property type="component" value="Unassembled WGS sequence"/>
</dbReference>
<dbReference type="KEGG" id="mpp:MICPUCDRAFT_5073"/>
<dbReference type="PANTHER" id="PTHR24314">
    <property type="entry name" value="NON-SPECIFIC LIPID TRANSFER PROTEIN-RELATED"/>
    <property type="match status" value="1"/>
</dbReference>
<dbReference type="SUPFAM" id="SSF51735">
    <property type="entry name" value="NAD(P)-binding Rossmann-fold domains"/>
    <property type="match status" value="1"/>
</dbReference>
<feature type="non-terminal residue" evidence="2">
    <location>
        <position position="1"/>
    </location>
</feature>
<keyword evidence="3" id="KW-1185">Reference proteome</keyword>
<accession>C1N0C7</accession>
<feature type="non-terminal residue" evidence="2">
    <location>
        <position position="275"/>
    </location>
</feature>
<dbReference type="STRING" id="564608.C1N0C7"/>
<proteinExistence type="inferred from homology"/>
<dbReference type="InterPro" id="IPR052625">
    <property type="entry name" value="Chl_b_Red"/>
</dbReference>
<dbReference type="Gene3D" id="3.40.50.720">
    <property type="entry name" value="NAD(P)-binding Rossmann-like Domain"/>
    <property type="match status" value="1"/>
</dbReference>
<evidence type="ECO:0000256" key="1">
    <source>
        <dbReference type="RuleBase" id="RU000363"/>
    </source>
</evidence>
<dbReference type="AlphaFoldDB" id="C1N0C7"/>
<reference evidence="2 3" key="1">
    <citation type="journal article" date="2009" name="Science">
        <title>Green evolution and dynamic adaptations revealed by genomes of the marine picoeukaryotes Micromonas.</title>
        <authorList>
            <person name="Worden A.Z."/>
            <person name="Lee J.H."/>
            <person name="Mock T."/>
            <person name="Rouze P."/>
            <person name="Simmons M.P."/>
            <person name="Aerts A.L."/>
            <person name="Allen A.E."/>
            <person name="Cuvelier M.L."/>
            <person name="Derelle E."/>
            <person name="Everett M.V."/>
            <person name="Foulon E."/>
            <person name="Grimwood J."/>
            <person name="Gundlach H."/>
            <person name="Henrissat B."/>
            <person name="Napoli C."/>
            <person name="McDonald S.M."/>
            <person name="Parker M.S."/>
            <person name="Rombauts S."/>
            <person name="Salamov A."/>
            <person name="Von Dassow P."/>
            <person name="Badger J.H."/>
            <person name="Coutinho P.M."/>
            <person name="Demir E."/>
            <person name="Dubchak I."/>
            <person name="Gentemann C."/>
            <person name="Eikrem W."/>
            <person name="Gready J.E."/>
            <person name="John U."/>
            <person name="Lanier W."/>
            <person name="Lindquist E.A."/>
            <person name="Lucas S."/>
            <person name="Mayer K.F."/>
            <person name="Moreau H."/>
            <person name="Not F."/>
            <person name="Otillar R."/>
            <person name="Panaud O."/>
            <person name="Pangilinan J."/>
            <person name="Paulsen I."/>
            <person name="Piegu B."/>
            <person name="Poliakov A."/>
            <person name="Robbens S."/>
            <person name="Schmutz J."/>
            <person name="Toulza E."/>
            <person name="Wyss T."/>
            <person name="Zelensky A."/>
            <person name="Zhou K."/>
            <person name="Armbrust E.V."/>
            <person name="Bhattacharya D."/>
            <person name="Goodenough U.W."/>
            <person name="Van de Peer Y."/>
            <person name="Grigoriev I.V."/>
        </authorList>
    </citation>
    <scope>NUCLEOTIDE SEQUENCE [LARGE SCALE GENOMIC DNA]</scope>
    <source>
        <strain evidence="2 3">CCMP1545</strain>
    </source>
</reference>
<dbReference type="InterPro" id="IPR002347">
    <property type="entry name" value="SDR_fam"/>
</dbReference>
<dbReference type="Pfam" id="PF00106">
    <property type="entry name" value="adh_short"/>
    <property type="match status" value="1"/>
</dbReference>
<dbReference type="CDD" id="cd05233">
    <property type="entry name" value="SDR_c"/>
    <property type="match status" value="1"/>
</dbReference>
<organism evidence="3">
    <name type="scientific">Micromonas pusilla (strain CCMP1545)</name>
    <name type="common">Picoplanktonic green alga</name>
    <dbReference type="NCBI Taxonomy" id="564608"/>
    <lineage>
        <taxon>Eukaryota</taxon>
        <taxon>Viridiplantae</taxon>
        <taxon>Chlorophyta</taxon>
        <taxon>Mamiellophyceae</taxon>
        <taxon>Mamiellales</taxon>
        <taxon>Mamiellaceae</taxon>
        <taxon>Micromonas</taxon>
    </lineage>
</organism>
<evidence type="ECO:0000313" key="3">
    <source>
        <dbReference type="Proteomes" id="UP000001876"/>
    </source>
</evidence>
<dbReference type="OMA" id="VICLNFA"/>
<sequence length="275" mass="29286">VVITGSTKGLGLALARAFLSRGDGVFITSRDAENVRATVADLRSRFGDAAVVHGHPSNVGDASSVAALADEVVKVFGGVDLWINNAGSNGYRYENLDDADPATIAEVVTTNSLGSILCTRQAIITMKRHNDERSPGHIFNMEGAGSDGGATKKYAAYGHTKAGMAQLAKTMREELKVRLGENVAVHTISPGMVFTELISSGRYAFGGQGRMFVNALAEDADDTAAVIVERVKEAIAAADAVEKTIAVKVLTPDVALKKMFNRFVRGVNKDRWYPE</sequence>
<comment type="similarity">
    <text evidence="1">Belongs to the short-chain dehydrogenases/reductases (SDR) family.</text>
</comment>
<dbReference type="OrthoDB" id="3592703at2759"/>
<dbReference type="RefSeq" id="XP_003061611.1">
    <property type="nucleotide sequence ID" value="XM_003061565.1"/>
</dbReference>
<dbReference type="EMBL" id="GG663744">
    <property type="protein sequence ID" value="EEH54241.1"/>
    <property type="molecule type" value="Genomic_DNA"/>
</dbReference>
<dbReference type="PRINTS" id="PR00080">
    <property type="entry name" value="SDRFAMILY"/>
</dbReference>
<dbReference type="GO" id="GO:0034256">
    <property type="term" value="F:chlorophyll(ide) b reductase activity"/>
    <property type="evidence" value="ECO:0007669"/>
    <property type="project" value="TreeGrafter"/>
</dbReference>
<dbReference type="GeneID" id="9686811"/>
<name>C1N0C7_MICPC</name>
<dbReference type="eggNOG" id="KOG0725">
    <property type="taxonomic scope" value="Eukaryota"/>
</dbReference>
<dbReference type="InterPro" id="IPR036291">
    <property type="entry name" value="NAD(P)-bd_dom_sf"/>
</dbReference>
<protein>
    <submittedName>
        <fullName evidence="2">Predicted protein</fullName>
    </submittedName>
</protein>
<dbReference type="PANTHER" id="PTHR24314:SF21">
    <property type="entry name" value="CHLOROPHYLL(IDE) B REDUCTASE NYC1, CHLOROPLASTIC-RELATED"/>
    <property type="match status" value="1"/>
</dbReference>
<evidence type="ECO:0000313" key="2">
    <source>
        <dbReference type="EMBL" id="EEH54241.1"/>
    </source>
</evidence>
<dbReference type="GO" id="GO:0010304">
    <property type="term" value="P:PSII associated light-harvesting complex II catabolic process"/>
    <property type="evidence" value="ECO:0007669"/>
    <property type="project" value="TreeGrafter"/>
</dbReference>
<gene>
    <name evidence="2" type="ORF">MICPUCDRAFT_5073</name>
</gene>
<dbReference type="GO" id="GO:0015996">
    <property type="term" value="P:chlorophyll catabolic process"/>
    <property type="evidence" value="ECO:0007669"/>
    <property type="project" value="TreeGrafter"/>
</dbReference>
<dbReference type="PRINTS" id="PR00081">
    <property type="entry name" value="GDHRDH"/>
</dbReference>